<dbReference type="RefSeq" id="WP_182837935.1">
    <property type="nucleotide sequence ID" value="NZ_BAAABQ010000033.1"/>
</dbReference>
<dbReference type="Proteomes" id="UP000517916">
    <property type="component" value="Unassembled WGS sequence"/>
</dbReference>
<feature type="compositionally biased region" description="Basic and acidic residues" evidence="1">
    <location>
        <begin position="89"/>
        <end position="99"/>
    </location>
</feature>
<keyword evidence="3" id="KW-1185">Reference proteome</keyword>
<accession>A0ABR6BDR2</accession>
<sequence>MSTPLSALTSSVVGVAAVTVNEATKQAREANAAEDSAARARASALEAQSFAADAYASAARARASAEAAMKEAQEAAAAAREATETAAKLQREEEQRDRQQNPPPGTADNDIRSAEYENSTLVVVFAIECYLADYRLAARRLLWAGKPDGVMEGIGKRGHASRRPQDGLLQCAGS</sequence>
<reference evidence="2 3" key="1">
    <citation type="submission" date="2020-08" db="EMBL/GenBank/DDBJ databases">
        <title>Genomic Encyclopedia of Archaeal and Bacterial Type Strains, Phase II (KMG-II): from individual species to whole genera.</title>
        <authorList>
            <person name="Goeker M."/>
        </authorList>
    </citation>
    <scope>NUCLEOTIDE SEQUENCE [LARGE SCALE GENOMIC DNA]</scope>
    <source>
        <strain evidence="2 3">DSM 43850</strain>
    </source>
</reference>
<evidence type="ECO:0000313" key="3">
    <source>
        <dbReference type="Proteomes" id="UP000517916"/>
    </source>
</evidence>
<evidence type="ECO:0000313" key="2">
    <source>
        <dbReference type="EMBL" id="MBA8925018.1"/>
    </source>
</evidence>
<proteinExistence type="predicted"/>
<feature type="region of interest" description="Disordered" evidence="1">
    <location>
        <begin position="155"/>
        <end position="174"/>
    </location>
</feature>
<gene>
    <name evidence="2" type="ORF">BC739_002217</name>
</gene>
<organism evidence="2 3">
    <name type="scientific">Kutzneria viridogrisea</name>
    <dbReference type="NCBI Taxonomy" id="47990"/>
    <lineage>
        <taxon>Bacteria</taxon>
        <taxon>Bacillati</taxon>
        <taxon>Actinomycetota</taxon>
        <taxon>Actinomycetes</taxon>
        <taxon>Pseudonocardiales</taxon>
        <taxon>Pseudonocardiaceae</taxon>
        <taxon>Kutzneria</taxon>
    </lineage>
</organism>
<comment type="caution">
    <text evidence="2">The sequence shown here is derived from an EMBL/GenBank/DDBJ whole genome shotgun (WGS) entry which is preliminary data.</text>
</comment>
<feature type="compositionally biased region" description="Low complexity" evidence="1">
    <location>
        <begin position="74"/>
        <end position="87"/>
    </location>
</feature>
<evidence type="ECO:0000256" key="1">
    <source>
        <dbReference type="SAM" id="MobiDB-lite"/>
    </source>
</evidence>
<protein>
    <submittedName>
        <fullName evidence="2">Multidrug efflux pump subunit AcrA (Membrane-fusion protein)</fullName>
    </submittedName>
</protein>
<dbReference type="EMBL" id="JACJID010000002">
    <property type="protein sequence ID" value="MBA8925018.1"/>
    <property type="molecule type" value="Genomic_DNA"/>
</dbReference>
<name>A0ABR6BDR2_9PSEU</name>
<feature type="region of interest" description="Disordered" evidence="1">
    <location>
        <begin position="66"/>
        <end position="113"/>
    </location>
</feature>